<dbReference type="EMBL" id="JANBVN010000260">
    <property type="protein sequence ID" value="KAJ9130641.1"/>
    <property type="molecule type" value="Genomic_DNA"/>
</dbReference>
<sequence>MVSQSRAGTFSPNPTLQTVHSGISHSPHPAQAGASPSTSSPTGSSSLTKIVVAQVYLLLSTIKDEKDEKWQQLRKASRIHPEPASPPALPPPSSSLPTLSAPR</sequence>
<comment type="caution">
    <text evidence="2">The sequence shown here is derived from an EMBL/GenBank/DDBJ whole genome shotgun (WGS) entry which is preliminary data.</text>
</comment>
<feature type="compositionally biased region" description="Polar residues" evidence="1">
    <location>
        <begin position="1"/>
        <end position="24"/>
    </location>
</feature>
<reference evidence="2" key="1">
    <citation type="submission" date="2022-07" db="EMBL/GenBank/DDBJ databases">
        <title>Fungi with potential for degradation of polypropylene.</title>
        <authorList>
            <person name="Gostincar C."/>
        </authorList>
    </citation>
    <scope>NUCLEOTIDE SEQUENCE</scope>
    <source>
        <strain evidence="2">EXF-13287</strain>
    </source>
</reference>
<feature type="compositionally biased region" description="Pro residues" evidence="1">
    <location>
        <begin position="83"/>
        <end position="94"/>
    </location>
</feature>
<protein>
    <submittedName>
        <fullName evidence="2">Uncharacterized protein</fullName>
    </submittedName>
</protein>
<evidence type="ECO:0000313" key="3">
    <source>
        <dbReference type="Proteomes" id="UP001174691"/>
    </source>
</evidence>
<proteinExistence type="predicted"/>
<name>A0AA38VGG5_9PEZI</name>
<accession>A0AA38VGG5</accession>
<feature type="compositionally biased region" description="Low complexity" evidence="1">
    <location>
        <begin position="32"/>
        <end position="45"/>
    </location>
</feature>
<evidence type="ECO:0000313" key="2">
    <source>
        <dbReference type="EMBL" id="KAJ9130641.1"/>
    </source>
</evidence>
<feature type="region of interest" description="Disordered" evidence="1">
    <location>
        <begin position="67"/>
        <end position="103"/>
    </location>
</feature>
<dbReference type="AlphaFoldDB" id="A0AA38VGG5"/>
<evidence type="ECO:0000256" key="1">
    <source>
        <dbReference type="SAM" id="MobiDB-lite"/>
    </source>
</evidence>
<organism evidence="2 3">
    <name type="scientific">Coniochaeta hoffmannii</name>
    <dbReference type="NCBI Taxonomy" id="91930"/>
    <lineage>
        <taxon>Eukaryota</taxon>
        <taxon>Fungi</taxon>
        <taxon>Dikarya</taxon>
        <taxon>Ascomycota</taxon>
        <taxon>Pezizomycotina</taxon>
        <taxon>Sordariomycetes</taxon>
        <taxon>Sordariomycetidae</taxon>
        <taxon>Coniochaetales</taxon>
        <taxon>Coniochaetaceae</taxon>
        <taxon>Coniochaeta</taxon>
    </lineage>
</organism>
<dbReference type="Proteomes" id="UP001174691">
    <property type="component" value="Unassembled WGS sequence"/>
</dbReference>
<gene>
    <name evidence="2" type="ORF">NKR19_g9815</name>
</gene>
<keyword evidence="3" id="KW-1185">Reference proteome</keyword>
<feature type="region of interest" description="Disordered" evidence="1">
    <location>
        <begin position="1"/>
        <end position="45"/>
    </location>
</feature>